<evidence type="ECO:0000313" key="6">
    <source>
        <dbReference type="Proteomes" id="UP000267049"/>
    </source>
</evidence>
<name>A0A3M8SWU5_9GAMM</name>
<comment type="cofactor">
    <cofactor evidence="1">
        <name>Fe(2+)</name>
        <dbReference type="ChEBI" id="CHEBI:29033"/>
    </cofactor>
</comment>
<keyword evidence="6" id="KW-1185">Reference proteome</keyword>
<sequence length="320" mass="36523">MSMRNELQEVAGRKIRFNVQPLTQALSWASQNRESVKTILHEHGALLIRGLRFHGTKQFGQFLQELFGEDLAEYTYRSTPRTKLGGNVYTATEYHPSETIPQHNESSYANVWAMHIGFFCMIPPAAGMGGATPLADSRAVLARIPPEIVEKFETKQLQYVRNYGNVDLPWSEVFQTDDKQQVEAFCESNNISFEWTENNGLRTKQITPATAVHPVTGEKIWFNQAHLFHVSGLAEQVARDMLSVYRVEDLPRNVYFGDGTPIDVEDLDRIRAAYDEVKFHFDWQKDDIVLLDNMLYTHGRQPYSGARKILVGMAKMHGRA</sequence>
<evidence type="ECO:0000313" key="5">
    <source>
        <dbReference type="EMBL" id="RNF83320.1"/>
    </source>
</evidence>
<dbReference type="Pfam" id="PF02668">
    <property type="entry name" value="TauD"/>
    <property type="match status" value="1"/>
</dbReference>
<evidence type="ECO:0000256" key="2">
    <source>
        <dbReference type="ARBA" id="ARBA00023002"/>
    </source>
</evidence>
<dbReference type="InterPro" id="IPR003819">
    <property type="entry name" value="TauD/TfdA-like"/>
</dbReference>
<organism evidence="5 6">
    <name type="scientific">Montanilutibacter psychrotolerans</name>
    <dbReference type="NCBI Taxonomy" id="1327343"/>
    <lineage>
        <taxon>Bacteria</taxon>
        <taxon>Pseudomonadati</taxon>
        <taxon>Pseudomonadota</taxon>
        <taxon>Gammaproteobacteria</taxon>
        <taxon>Lysobacterales</taxon>
        <taxon>Lysobacteraceae</taxon>
        <taxon>Montanilutibacter</taxon>
    </lineage>
</organism>
<dbReference type="Gene3D" id="3.60.130.10">
    <property type="entry name" value="Clavaminate synthase-like"/>
    <property type="match status" value="1"/>
</dbReference>
<dbReference type="SUPFAM" id="SSF51197">
    <property type="entry name" value="Clavaminate synthase-like"/>
    <property type="match status" value="1"/>
</dbReference>
<evidence type="ECO:0000259" key="4">
    <source>
        <dbReference type="Pfam" id="PF02668"/>
    </source>
</evidence>
<dbReference type="InterPro" id="IPR050411">
    <property type="entry name" value="AlphaKG_dependent_hydroxylases"/>
</dbReference>
<proteinExistence type="predicted"/>
<dbReference type="GO" id="GO:0017000">
    <property type="term" value="P:antibiotic biosynthetic process"/>
    <property type="evidence" value="ECO:0007669"/>
    <property type="project" value="UniProtKB-KW"/>
</dbReference>
<dbReference type="AlphaFoldDB" id="A0A3M8SWU5"/>
<dbReference type="EMBL" id="RIBS01000005">
    <property type="protein sequence ID" value="RNF83320.1"/>
    <property type="molecule type" value="Genomic_DNA"/>
</dbReference>
<dbReference type="Proteomes" id="UP000267049">
    <property type="component" value="Unassembled WGS sequence"/>
</dbReference>
<gene>
    <name evidence="5" type="ORF">EER27_12575</name>
</gene>
<evidence type="ECO:0000256" key="3">
    <source>
        <dbReference type="ARBA" id="ARBA00023194"/>
    </source>
</evidence>
<accession>A0A3M8SWU5</accession>
<comment type="caution">
    <text evidence="5">The sequence shown here is derived from an EMBL/GenBank/DDBJ whole genome shotgun (WGS) entry which is preliminary data.</text>
</comment>
<protein>
    <submittedName>
        <fullName evidence="5">TauD/TfdA family dioxygenase</fullName>
    </submittedName>
</protein>
<dbReference type="InterPro" id="IPR042098">
    <property type="entry name" value="TauD-like_sf"/>
</dbReference>
<dbReference type="RefSeq" id="WP_123088451.1">
    <property type="nucleotide sequence ID" value="NZ_RIBS01000005.1"/>
</dbReference>
<dbReference type="OrthoDB" id="9769888at2"/>
<keyword evidence="3" id="KW-0045">Antibiotic biosynthesis</keyword>
<dbReference type="GO" id="GO:0016706">
    <property type="term" value="F:2-oxoglutarate-dependent dioxygenase activity"/>
    <property type="evidence" value="ECO:0007669"/>
    <property type="project" value="UniProtKB-ARBA"/>
</dbReference>
<keyword evidence="2" id="KW-0560">Oxidoreductase</keyword>
<evidence type="ECO:0000256" key="1">
    <source>
        <dbReference type="ARBA" id="ARBA00001954"/>
    </source>
</evidence>
<reference evidence="5 6" key="1">
    <citation type="submission" date="2018-11" db="EMBL/GenBank/DDBJ databases">
        <title>Lysobacter cryohumiis sp. nov., isolated from soil in the Tianshan Mountains, Xinjiang, China.</title>
        <authorList>
            <person name="Luo Y."/>
            <person name="Sheng H."/>
        </authorList>
    </citation>
    <scope>NUCLEOTIDE SEQUENCE [LARGE SCALE GENOMIC DNA]</scope>
    <source>
        <strain evidence="5 6">ZS60</strain>
    </source>
</reference>
<feature type="domain" description="TauD/TfdA-like" evidence="4">
    <location>
        <begin position="22"/>
        <end position="313"/>
    </location>
</feature>
<dbReference type="PANTHER" id="PTHR10696">
    <property type="entry name" value="GAMMA-BUTYROBETAINE HYDROXYLASE-RELATED"/>
    <property type="match status" value="1"/>
</dbReference>
<dbReference type="PANTHER" id="PTHR10696:SF56">
    <property type="entry name" value="TAUD_TFDA-LIKE DOMAIN-CONTAINING PROTEIN"/>
    <property type="match status" value="1"/>
</dbReference>
<keyword evidence="5" id="KW-0223">Dioxygenase</keyword>